<dbReference type="CDD" id="cd08561">
    <property type="entry name" value="GDPD_cytoplasmic_ScUgpQ2_like"/>
    <property type="match status" value="1"/>
</dbReference>
<feature type="domain" description="GP-PDE" evidence="1">
    <location>
        <begin position="42"/>
        <end position="298"/>
    </location>
</feature>
<reference evidence="2" key="1">
    <citation type="submission" date="2022-03" db="EMBL/GenBank/DDBJ databases">
        <authorList>
            <person name="Vrbovska V."/>
            <person name="Kovarovic V."/>
            <person name="Botka T."/>
            <person name="Pantucek R."/>
        </authorList>
    </citation>
    <scope>NUCLEOTIDE SEQUENCE</scope>
    <source>
        <strain evidence="2">CCM 2609</strain>
    </source>
</reference>
<sequence length="300" mass="34022">MNKYIKSVIAISAAYAITTTLAKRKSMPEAKPVKPFFNGRAPYIFAHRGGLYLRPEHTMAAFNNAHALGVDGFEIDIRLTKDHQVVVLHDENVDRVSNGSGLVFDHTLNELKQLDFGFQFKDLNGAFPYRHHADCKVVTLHELINAFPEMRINIDIKDAPNTHAGRYVIEALYNVIKNSDAFDRVVITSFYDAQIKRFRNRCDAKVAYGAGQGEVAKTFLMFQSGYGNLKRIDADTFQIPVQFNGIPLDTQKFIHWLQKQNVAPGYWVINSIDQMKQLLKNGAHTIVTDRPDIAVRLKQQ</sequence>
<name>A0ABY3ZWK7_9STAP</name>
<dbReference type="Proteomes" id="UP000830343">
    <property type="component" value="Chromosome"/>
</dbReference>
<evidence type="ECO:0000313" key="3">
    <source>
        <dbReference type="Proteomes" id="UP000830343"/>
    </source>
</evidence>
<proteinExistence type="predicted"/>
<evidence type="ECO:0000259" key="1">
    <source>
        <dbReference type="PROSITE" id="PS51704"/>
    </source>
</evidence>
<dbReference type="SUPFAM" id="SSF51695">
    <property type="entry name" value="PLC-like phosphodiesterases"/>
    <property type="match status" value="1"/>
</dbReference>
<dbReference type="InterPro" id="IPR017946">
    <property type="entry name" value="PLC-like_Pdiesterase_TIM-brl"/>
</dbReference>
<gene>
    <name evidence="2" type="ORF">MRZ06_04260</name>
</gene>
<dbReference type="Gene3D" id="3.20.20.190">
    <property type="entry name" value="Phosphatidylinositol (PI) phosphodiesterase"/>
    <property type="match status" value="1"/>
</dbReference>
<evidence type="ECO:0000313" key="2">
    <source>
        <dbReference type="EMBL" id="UOB21302.1"/>
    </source>
</evidence>
<keyword evidence="3" id="KW-1185">Reference proteome</keyword>
<protein>
    <submittedName>
        <fullName evidence="2">Glycerophosphodiester phosphodiesterase</fullName>
    </submittedName>
</protein>
<reference evidence="2" key="2">
    <citation type="submission" date="2022-04" db="EMBL/GenBank/DDBJ databases">
        <title>Antimicrobial genetic elements in methicillin-resistant Macrococcus armenti.</title>
        <authorList>
            <person name="Keller J.E."/>
            <person name="Schwendener S."/>
            <person name="Pantucek R."/>
            <person name="Perreten V."/>
        </authorList>
    </citation>
    <scope>NUCLEOTIDE SEQUENCE</scope>
    <source>
        <strain evidence="2">CCM 2609</strain>
    </source>
</reference>
<dbReference type="PROSITE" id="PS51704">
    <property type="entry name" value="GP_PDE"/>
    <property type="match status" value="1"/>
</dbReference>
<organism evidence="2 3">
    <name type="scientific">Macrococcus armenti</name>
    <dbReference type="NCBI Taxonomy" id="2875764"/>
    <lineage>
        <taxon>Bacteria</taxon>
        <taxon>Bacillati</taxon>
        <taxon>Bacillota</taxon>
        <taxon>Bacilli</taxon>
        <taxon>Bacillales</taxon>
        <taxon>Staphylococcaceae</taxon>
        <taxon>Macrococcus</taxon>
    </lineage>
</organism>
<dbReference type="EMBL" id="CP094348">
    <property type="protein sequence ID" value="UOB21302.1"/>
    <property type="molecule type" value="Genomic_DNA"/>
</dbReference>
<dbReference type="Pfam" id="PF03009">
    <property type="entry name" value="GDPD"/>
    <property type="match status" value="1"/>
</dbReference>
<dbReference type="InterPro" id="IPR030395">
    <property type="entry name" value="GP_PDE_dom"/>
</dbReference>
<accession>A0ABY3ZWK7</accession>
<dbReference type="PANTHER" id="PTHR46211">
    <property type="entry name" value="GLYCEROPHOSPHORYL DIESTER PHOSPHODIESTERASE"/>
    <property type="match status" value="1"/>
</dbReference>
<dbReference type="RefSeq" id="WP_243366829.1">
    <property type="nucleotide sequence ID" value="NZ_CP094348.1"/>
</dbReference>
<dbReference type="PANTHER" id="PTHR46211:SF1">
    <property type="entry name" value="GLYCEROPHOSPHODIESTER PHOSPHODIESTERASE, CYTOPLASMIC"/>
    <property type="match status" value="1"/>
</dbReference>